<evidence type="ECO:0008006" key="5">
    <source>
        <dbReference type="Google" id="ProtNLM"/>
    </source>
</evidence>
<gene>
    <name evidence="3" type="ORF">AVL62_15990</name>
</gene>
<keyword evidence="2" id="KW-0472">Membrane</keyword>
<keyword evidence="2" id="KW-0812">Transmembrane</keyword>
<keyword evidence="2" id="KW-1133">Transmembrane helix</keyword>
<dbReference type="EMBL" id="LQBL01000004">
    <property type="protein sequence ID" value="KUG57625.1"/>
    <property type="molecule type" value="Genomic_DNA"/>
</dbReference>
<feature type="region of interest" description="Disordered" evidence="1">
    <location>
        <begin position="1"/>
        <end position="23"/>
    </location>
</feature>
<dbReference type="Proteomes" id="UP000054837">
    <property type="component" value="Unassembled WGS sequence"/>
</dbReference>
<dbReference type="Pfam" id="PF12277">
    <property type="entry name" value="DUF3618"/>
    <property type="match status" value="1"/>
</dbReference>
<dbReference type="OrthoDB" id="4869811at2"/>
<comment type="caution">
    <text evidence="3">The sequence shown here is derived from an EMBL/GenBank/DDBJ whole genome shotgun (WGS) entry which is preliminary data.</text>
</comment>
<keyword evidence="4" id="KW-1185">Reference proteome</keyword>
<name>A0A0W8ICE6_9MICO</name>
<evidence type="ECO:0000256" key="2">
    <source>
        <dbReference type="SAM" id="Phobius"/>
    </source>
</evidence>
<proteinExistence type="predicted"/>
<feature type="transmembrane region" description="Helical" evidence="2">
    <location>
        <begin position="83"/>
        <end position="104"/>
    </location>
</feature>
<evidence type="ECO:0000256" key="1">
    <source>
        <dbReference type="SAM" id="MobiDB-lite"/>
    </source>
</evidence>
<evidence type="ECO:0000313" key="4">
    <source>
        <dbReference type="Proteomes" id="UP000054837"/>
    </source>
</evidence>
<dbReference type="RefSeq" id="WP_058890194.1">
    <property type="nucleotide sequence ID" value="NZ_LQBL01000004.1"/>
</dbReference>
<sequence>MSTTPHENLDSDNTQDEASNDPAQIEADIARHRAELGDTVDELTERLDVKKQAQYKVESVKKQTHDTVESVKTRLQSDDHRDVLSVLAPALGAVAAVVLIIGVARRVRR</sequence>
<dbReference type="InterPro" id="IPR022062">
    <property type="entry name" value="DUF3618"/>
</dbReference>
<organism evidence="3 4">
    <name type="scientific">Serinicoccus chungangensis</name>
    <dbReference type="NCBI Taxonomy" id="767452"/>
    <lineage>
        <taxon>Bacteria</taxon>
        <taxon>Bacillati</taxon>
        <taxon>Actinomycetota</taxon>
        <taxon>Actinomycetes</taxon>
        <taxon>Micrococcales</taxon>
        <taxon>Ornithinimicrobiaceae</taxon>
        <taxon>Serinicoccus</taxon>
    </lineage>
</organism>
<dbReference type="STRING" id="767452.AVL62_15990"/>
<protein>
    <recommendedName>
        <fullName evidence="5">DUF3618 domain-containing protein</fullName>
    </recommendedName>
</protein>
<evidence type="ECO:0000313" key="3">
    <source>
        <dbReference type="EMBL" id="KUG57625.1"/>
    </source>
</evidence>
<dbReference type="AlphaFoldDB" id="A0A0W8ICE6"/>
<accession>A0A0W8ICE6</accession>
<reference evidence="3 4" key="1">
    <citation type="submission" date="2015-12" db="EMBL/GenBank/DDBJ databases">
        <title>Serinicoccus chungangenesis strain CD08_5 genome sequencing and assembly.</title>
        <authorList>
            <person name="Chander A.M."/>
            <person name="Kaur G."/>
            <person name="Nair G.R."/>
            <person name="Dhawan D.K."/>
            <person name="Kochhar R.K."/>
            <person name="Mayilraj S."/>
            <person name="Bhadada S.K."/>
        </authorList>
    </citation>
    <scope>NUCLEOTIDE SEQUENCE [LARGE SCALE GENOMIC DNA]</scope>
    <source>
        <strain evidence="3 4">CD08_5</strain>
    </source>
</reference>